<dbReference type="Gene3D" id="3.30.1240.10">
    <property type="match status" value="1"/>
</dbReference>
<dbReference type="PANTHER" id="PTHR10000:SF8">
    <property type="entry name" value="HAD SUPERFAMILY HYDROLASE-LIKE, TYPE 3"/>
    <property type="match status" value="1"/>
</dbReference>
<name>A0A0G7ZNK2_9MOLU</name>
<dbReference type="SUPFAM" id="SSF56784">
    <property type="entry name" value="HAD-like"/>
    <property type="match status" value="1"/>
</dbReference>
<evidence type="ECO:0000313" key="2">
    <source>
        <dbReference type="Proteomes" id="UP000242141"/>
    </source>
</evidence>
<dbReference type="Proteomes" id="UP000242141">
    <property type="component" value="Unassembled WGS sequence"/>
</dbReference>
<dbReference type="InterPro" id="IPR036412">
    <property type="entry name" value="HAD-like_sf"/>
</dbReference>
<gene>
    <name evidence="1" type="ORF">HEPPS_05490</name>
</gene>
<dbReference type="InterPro" id="IPR023214">
    <property type="entry name" value="HAD_sf"/>
</dbReference>
<dbReference type="GO" id="GO:0005829">
    <property type="term" value="C:cytosol"/>
    <property type="evidence" value="ECO:0007669"/>
    <property type="project" value="TreeGrafter"/>
</dbReference>
<protein>
    <submittedName>
        <fullName evidence="1">| supH / Sugar phosphatase SupH |:195402 Forward</fullName>
    </submittedName>
</protein>
<dbReference type="EMBL" id="CWGI01000001">
    <property type="protein sequence ID" value="CRX37318.1"/>
    <property type="molecule type" value="Genomic_DNA"/>
</dbReference>
<sequence>MIKKEKNKQFKLKKETNYLFATDLDGTFLTSYRDSMHVDNYKAIKMVKEHNFPFVIATGRSWWWAKKIYDQLGLVDASIHFSGAQIHNVNNNTFKINFKHKFEDIYSYIKKEEIIEIVKENNLIEKVDFFSVVGKEHQAEFSEMEDIDKLFFDAFEFVCVIKDNPRYGYKLLIELKNKYQKRFVIKYWKHGEMREIVFSPPETDKAIALKYVLEQYNMTEKNLIYFGDNINDIEALKLAKISYAPKNASKEALNAAKEILDNTNDQGAVAKKIIQLLDDLDNEK</sequence>
<dbReference type="PROSITE" id="PS01229">
    <property type="entry name" value="COF_2"/>
    <property type="match status" value="1"/>
</dbReference>
<organism evidence="1 2">
    <name type="scientific">Candidatus Hepatoplasma crinochetorum</name>
    <dbReference type="NCBI Taxonomy" id="295596"/>
    <lineage>
        <taxon>Bacteria</taxon>
        <taxon>Bacillati</taxon>
        <taxon>Mycoplasmatota</taxon>
        <taxon>Mollicutes</taxon>
        <taxon>Candidatus Hepatoplasmataceae</taxon>
        <taxon>Candidatus Hepatoplasma</taxon>
    </lineage>
</organism>
<evidence type="ECO:0000313" key="1">
    <source>
        <dbReference type="EMBL" id="CRX37318.1"/>
    </source>
</evidence>
<dbReference type="Pfam" id="PF08282">
    <property type="entry name" value="Hydrolase_3"/>
    <property type="match status" value="1"/>
</dbReference>
<proteinExistence type="predicted"/>
<dbReference type="InterPro" id="IPR006379">
    <property type="entry name" value="HAD-SF_hydro_IIB"/>
</dbReference>
<dbReference type="AlphaFoldDB" id="A0A0G7ZNK2"/>
<dbReference type="GO" id="GO:0016791">
    <property type="term" value="F:phosphatase activity"/>
    <property type="evidence" value="ECO:0007669"/>
    <property type="project" value="TreeGrafter"/>
</dbReference>
<reference evidence="2" key="1">
    <citation type="submission" date="2015-05" db="EMBL/GenBank/DDBJ databases">
        <authorList>
            <person name="Collingro A."/>
        </authorList>
    </citation>
    <scope>NUCLEOTIDE SEQUENCE [LARGE SCALE GENOMIC DNA]</scope>
    <source>
        <strain evidence="2">Ps</strain>
    </source>
</reference>
<dbReference type="Gene3D" id="3.40.50.1000">
    <property type="entry name" value="HAD superfamily/HAD-like"/>
    <property type="match status" value="1"/>
</dbReference>
<dbReference type="GO" id="GO:0000287">
    <property type="term" value="F:magnesium ion binding"/>
    <property type="evidence" value="ECO:0007669"/>
    <property type="project" value="TreeGrafter"/>
</dbReference>
<accession>A0A0G7ZNK2</accession>
<dbReference type="NCBIfam" id="TIGR01484">
    <property type="entry name" value="HAD-SF-IIB"/>
    <property type="match status" value="1"/>
</dbReference>
<keyword evidence="2" id="KW-1185">Reference proteome</keyword>
<dbReference type="PANTHER" id="PTHR10000">
    <property type="entry name" value="PHOSPHOSERINE PHOSPHATASE"/>
    <property type="match status" value="1"/>
</dbReference>